<sequence>MMGVLTQPVRKTSTCLTLPSRALT</sequence>
<dbReference type="Proteomes" id="UP000000936">
    <property type="component" value="Chromosome"/>
</dbReference>
<reference evidence="1 2" key="1">
    <citation type="journal article" date="2010" name="PLoS ONE">
        <title>The complete genome of Propionibacterium freudenreichii CIRM-BIA1, a hardy actinobacterium with food and probiotic applications.</title>
        <authorList>
            <person name="Falentin H."/>
            <person name="Deutsch S.M."/>
            <person name="Jan G."/>
            <person name="Loux V."/>
            <person name="Thierry A."/>
            <person name="Parayre S."/>
            <person name="Maillard M.B."/>
            <person name="Dherbecourt J."/>
            <person name="Cousin F.J."/>
            <person name="Jardin J."/>
            <person name="Siguier P."/>
            <person name="Couloux A."/>
            <person name="Barbe V."/>
            <person name="Vacherie B."/>
            <person name="Wincker P."/>
            <person name="Gibrat J.F."/>
            <person name="Gaillardin C."/>
            <person name="Lortal S."/>
        </authorList>
    </citation>
    <scope>NUCLEOTIDE SEQUENCE [LARGE SCALE GENOMIC DNA]</scope>
    <source>
        <strain evidence="2">ATCC 9614 / DSM 4902 / CIP 103027 / NCIMB 8099 / CIRM-BIA1</strain>
    </source>
</reference>
<organism evidence="1 2">
    <name type="scientific">Propionibacterium freudenreichii subsp. shermanii (strain ATCC 9614 / DSM 4902 / CIP 103027 / NCIMB 8099 / CIRM-BIA1)</name>
    <dbReference type="NCBI Taxonomy" id="754252"/>
    <lineage>
        <taxon>Bacteria</taxon>
        <taxon>Bacillati</taxon>
        <taxon>Actinomycetota</taxon>
        <taxon>Actinomycetes</taxon>
        <taxon>Propionibacteriales</taxon>
        <taxon>Propionibacteriaceae</taxon>
        <taxon>Propionibacterium</taxon>
    </lineage>
</organism>
<dbReference type="HOGENOM" id="CLU_221887_0_0_11"/>
<proteinExistence type="predicted"/>
<dbReference type="AlphaFoldDB" id="D7GGX2"/>
<name>D7GGX2_PROFC</name>
<keyword evidence="2" id="KW-1185">Reference proteome</keyword>
<protein>
    <submittedName>
        <fullName evidence="1">Uncharacterized protein</fullName>
    </submittedName>
</protein>
<evidence type="ECO:0000313" key="1">
    <source>
        <dbReference type="EMBL" id="CBL57783.1"/>
    </source>
</evidence>
<accession>D7GGX2</accession>
<dbReference type="EMBL" id="FN806773">
    <property type="protein sequence ID" value="CBL57783.1"/>
    <property type="molecule type" value="Genomic_DNA"/>
</dbReference>
<evidence type="ECO:0000313" key="2">
    <source>
        <dbReference type="Proteomes" id="UP000000936"/>
    </source>
</evidence>
<gene>
    <name evidence="1" type="ordered locus">PFREUD_22740</name>
</gene>
<dbReference type="KEGG" id="pfr:PFREUD_22740"/>